<feature type="domain" description="Inner centromere protein ARK-binding" evidence="8">
    <location>
        <begin position="266"/>
        <end position="330"/>
    </location>
</feature>
<proteinExistence type="inferred from homology"/>
<evidence type="ECO:0000256" key="6">
    <source>
        <dbReference type="ARBA" id="ARBA00023242"/>
    </source>
</evidence>
<dbReference type="Proteomes" id="UP000179807">
    <property type="component" value="Unassembled WGS sequence"/>
</dbReference>
<evidence type="ECO:0000256" key="4">
    <source>
        <dbReference type="ARBA" id="ARBA00022490"/>
    </source>
</evidence>
<dbReference type="AlphaFoldDB" id="A0A1J4KG40"/>
<evidence type="ECO:0000256" key="3">
    <source>
        <dbReference type="ARBA" id="ARBA00010042"/>
    </source>
</evidence>
<protein>
    <recommendedName>
        <fullName evidence="8">Inner centromere protein ARK-binding domain-containing protein</fullName>
    </recommendedName>
</protein>
<evidence type="ECO:0000256" key="1">
    <source>
        <dbReference type="ARBA" id="ARBA00004123"/>
    </source>
</evidence>
<evidence type="ECO:0000259" key="8">
    <source>
        <dbReference type="Pfam" id="PF03941"/>
    </source>
</evidence>
<dbReference type="InterPro" id="IPR005635">
    <property type="entry name" value="Inner_centromere_prot_ARK-bd"/>
</dbReference>
<sequence>MCSIDDKLFKLNEMLIQETTTYEVSQKMQFEWLQTIKAQISFYSTEEESPKRHLSLQDSPQEGKQLKTPPRPPLSQTSPIKKLSPIPIPRPIKNPSSHNPDQSNANDKLAHPVARTPNRIHKKNENPQFSRNSQRVEYKSSKNRANNENINNESESESVNLPMSGNRSATSPCLLTNNIKFVDDDSILMESSSMSSDSDVDEDSEDPVPFTVSGSMRELTQSASSFREKWIEMLHQKKAATNIPKKPFKFAFDDYDDGIPENYQMSDDSENDEDEDEAMYERNPVEIHGKMIPIWARGDQLLRQLKRQQRIDPDSIFLGFTADCPLPELFGTHKARWENRQDSGWWDADLVTDEEVERFKAALGLQ</sequence>
<evidence type="ECO:0000313" key="10">
    <source>
        <dbReference type="Proteomes" id="UP000179807"/>
    </source>
</evidence>
<dbReference type="GO" id="GO:0005819">
    <property type="term" value="C:spindle"/>
    <property type="evidence" value="ECO:0007669"/>
    <property type="project" value="UniProtKB-SubCell"/>
</dbReference>
<dbReference type="EMBL" id="MLAK01000662">
    <property type="protein sequence ID" value="OHT08614.1"/>
    <property type="molecule type" value="Genomic_DNA"/>
</dbReference>
<comment type="caution">
    <text evidence="9">The sequence shown here is derived from an EMBL/GenBank/DDBJ whole genome shotgun (WGS) entry which is preliminary data.</text>
</comment>
<evidence type="ECO:0000256" key="5">
    <source>
        <dbReference type="ARBA" id="ARBA00023212"/>
    </source>
</evidence>
<keyword evidence="10" id="KW-1185">Reference proteome</keyword>
<feature type="region of interest" description="Disordered" evidence="7">
    <location>
        <begin position="46"/>
        <end position="165"/>
    </location>
</feature>
<evidence type="ECO:0000256" key="2">
    <source>
        <dbReference type="ARBA" id="ARBA00004186"/>
    </source>
</evidence>
<dbReference type="RefSeq" id="XP_068361750.1">
    <property type="nucleotide sequence ID" value="XM_068502775.1"/>
</dbReference>
<feature type="compositionally biased region" description="Low complexity" evidence="7">
    <location>
        <begin position="143"/>
        <end position="160"/>
    </location>
</feature>
<keyword evidence="4" id="KW-0963">Cytoplasm</keyword>
<gene>
    <name evidence="9" type="ORF">TRFO_22800</name>
</gene>
<dbReference type="Pfam" id="PF03941">
    <property type="entry name" value="INCENP_ARK-bind"/>
    <property type="match status" value="1"/>
</dbReference>
<dbReference type="GeneID" id="94837479"/>
<accession>A0A1J4KG40</accession>
<reference evidence="9" key="1">
    <citation type="submission" date="2016-10" db="EMBL/GenBank/DDBJ databases">
        <authorList>
            <person name="Benchimol M."/>
            <person name="Almeida L.G."/>
            <person name="Vasconcelos A.T."/>
            <person name="Perreira-Neves A."/>
            <person name="Rosa I.A."/>
            <person name="Tasca T."/>
            <person name="Bogo M.R."/>
            <person name="de Souza W."/>
        </authorList>
    </citation>
    <scope>NUCLEOTIDE SEQUENCE [LARGE SCALE GENOMIC DNA]</scope>
    <source>
        <strain evidence="9">K</strain>
    </source>
</reference>
<evidence type="ECO:0000313" key="9">
    <source>
        <dbReference type="EMBL" id="OHT08614.1"/>
    </source>
</evidence>
<keyword evidence="6" id="KW-0539">Nucleus</keyword>
<dbReference type="GO" id="GO:0005634">
    <property type="term" value="C:nucleus"/>
    <property type="evidence" value="ECO:0007669"/>
    <property type="project" value="UniProtKB-SubCell"/>
</dbReference>
<comment type="similarity">
    <text evidence="3">Belongs to the INCENP family.</text>
</comment>
<evidence type="ECO:0000256" key="7">
    <source>
        <dbReference type="SAM" id="MobiDB-lite"/>
    </source>
</evidence>
<feature type="compositionally biased region" description="Polar residues" evidence="7">
    <location>
        <begin position="94"/>
        <end position="106"/>
    </location>
</feature>
<dbReference type="VEuPathDB" id="TrichDB:TRFO_22800"/>
<feature type="region of interest" description="Disordered" evidence="7">
    <location>
        <begin position="191"/>
        <end position="212"/>
    </location>
</feature>
<name>A0A1J4KG40_9EUKA</name>
<keyword evidence="5" id="KW-0206">Cytoskeleton</keyword>
<comment type="subcellular location">
    <subcellularLocation>
        <location evidence="2">Cytoplasm</location>
        <location evidence="2">Cytoskeleton</location>
        <location evidence="2">Spindle</location>
    </subcellularLocation>
    <subcellularLocation>
        <location evidence="1">Nucleus</location>
    </subcellularLocation>
</comment>
<dbReference type="OrthoDB" id="6123at2759"/>
<organism evidence="9 10">
    <name type="scientific">Tritrichomonas foetus</name>
    <dbReference type="NCBI Taxonomy" id="1144522"/>
    <lineage>
        <taxon>Eukaryota</taxon>
        <taxon>Metamonada</taxon>
        <taxon>Parabasalia</taxon>
        <taxon>Tritrichomonadida</taxon>
        <taxon>Tritrichomonadidae</taxon>
        <taxon>Tritrichomonas</taxon>
    </lineage>
</organism>